<reference evidence="2 3" key="1">
    <citation type="journal article" date="2019" name="Sci. Rep.">
        <title>Orb-weaving spider Araneus ventricosus genome elucidates the spidroin gene catalogue.</title>
        <authorList>
            <person name="Kono N."/>
            <person name="Nakamura H."/>
            <person name="Ohtoshi R."/>
            <person name="Moran D.A.P."/>
            <person name="Shinohara A."/>
            <person name="Yoshida Y."/>
            <person name="Fujiwara M."/>
            <person name="Mori M."/>
            <person name="Tomita M."/>
            <person name="Arakawa K."/>
        </authorList>
    </citation>
    <scope>NUCLEOTIDE SEQUENCE [LARGE SCALE GENOMIC DNA]</scope>
</reference>
<evidence type="ECO:0000259" key="1">
    <source>
        <dbReference type="Pfam" id="PF02212"/>
    </source>
</evidence>
<dbReference type="Pfam" id="PF02212">
    <property type="entry name" value="GED"/>
    <property type="match status" value="1"/>
</dbReference>
<comment type="caution">
    <text evidence="2">The sequence shown here is derived from an EMBL/GenBank/DDBJ whole genome shotgun (WGS) entry which is preliminary data.</text>
</comment>
<dbReference type="EMBL" id="BGPR01077121">
    <property type="protein sequence ID" value="GBL64164.1"/>
    <property type="molecule type" value="Genomic_DNA"/>
</dbReference>
<sequence>WEGILACSPVIVWNSDVDGNDNEDDVEAINSHIDDLDSYSELISGKMKRNNNMRTNVKNLLDIVTEYIRLVQKQISDTTLKYINCFLVHQVFDFIKTELMIKLLNSPNKQMLHHDKVLACKSFLVSNWLSKHRILVLPQPAYSPDLGYLTLPSVEEPMFLKCSENCLEYLAKRCL</sequence>
<dbReference type="GO" id="GO:0003924">
    <property type="term" value="F:GTPase activity"/>
    <property type="evidence" value="ECO:0007669"/>
    <property type="project" value="InterPro"/>
</dbReference>
<dbReference type="Gene3D" id="3.30.420.10">
    <property type="entry name" value="Ribonuclease H-like superfamily/Ribonuclease H"/>
    <property type="match status" value="1"/>
</dbReference>
<protein>
    <recommendedName>
        <fullName evidence="1">Dynamin GTPase effector domain-containing protein</fullName>
    </recommendedName>
</protein>
<evidence type="ECO:0000313" key="2">
    <source>
        <dbReference type="EMBL" id="GBL64164.1"/>
    </source>
</evidence>
<dbReference type="GO" id="GO:0003676">
    <property type="term" value="F:nucleic acid binding"/>
    <property type="evidence" value="ECO:0007669"/>
    <property type="project" value="InterPro"/>
</dbReference>
<dbReference type="AlphaFoldDB" id="A0A4Y1ZS11"/>
<feature type="non-terminal residue" evidence="2">
    <location>
        <position position="1"/>
    </location>
</feature>
<dbReference type="Proteomes" id="UP000499080">
    <property type="component" value="Unassembled WGS sequence"/>
</dbReference>
<accession>A0A4Y1ZS11</accession>
<feature type="domain" description="Dynamin GTPase effector" evidence="1">
    <location>
        <begin position="56"/>
        <end position="112"/>
    </location>
</feature>
<dbReference type="OrthoDB" id="10612737at2759"/>
<proteinExistence type="predicted"/>
<dbReference type="InterPro" id="IPR003130">
    <property type="entry name" value="GED"/>
</dbReference>
<keyword evidence="3" id="KW-1185">Reference proteome</keyword>
<dbReference type="InterPro" id="IPR036397">
    <property type="entry name" value="RNaseH_sf"/>
</dbReference>
<evidence type="ECO:0000313" key="3">
    <source>
        <dbReference type="Proteomes" id="UP000499080"/>
    </source>
</evidence>
<name>A0A4Y1ZS11_ARAVE</name>
<gene>
    <name evidence="2" type="ORF">AVEN_125823_1</name>
</gene>
<dbReference type="GO" id="GO:0005525">
    <property type="term" value="F:GTP binding"/>
    <property type="evidence" value="ECO:0007669"/>
    <property type="project" value="InterPro"/>
</dbReference>
<organism evidence="2 3">
    <name type="scientific">Araneus ventricosus</name>
    <name type="common">Orbweaver spider</name>
    <name type="synonym">Epeira ventricosa</name>
    <dbReference type="NCBI Taxonomy" id="182803"/>
    <lineage>
        <taxon>Eukaryota</taxon>
        <taxon>Metazoa</taxon>
        <taxon>Ecdysozoa</taxon>
        <taxon>Arthropoda</taxon>
        <taxon>Chelicerata</taxon>
        <taxon>Arachnida</taxon>
        <taxon>Araneae</taxon>
        <taxon>Araneomorphae</taxon>
        <taxon>Entelegynae</taxon>
        <taxon>Araneoidea</taxon>
        <taxon>Araneidae</taxon>
        <taxon>Araneus</taxon>
    </lineage>
</organism>